<sequence>MLRTAKPALESIRLTLTIVRLTVFQIGRITKFYFLAFSKFAAHPLCDTTLNFVEPVLFQQANNQFLGVLAVPFVNQGRTLTVT</sequence>
<dbReference type="Proteomes" id="UP000240418">
    <property type="component" value="Unassembled WGS sequence"/>
</dbReference>
<proteinExistence type="predicted"/>
<evidence type="ECO:0000313" key="2">
    <source>
        <dbReference type="Proteomes" id="UP000240418"/>
    </source>
</evidence>
<name>A0A2P8FF67_9RHOB</name>
<keyword evidence="2" id="KW-1185">Reference proteome</keyword>
<dbReference type="EMBL" id="PYGJ01000003">
    <property type="protein sequence ID" value="PSL20362.1"/>
    <property type="molecule type" value="Genomic_DNA"/>
</dbReference>
<accession>A0A2P8FF67</accession>
<protein>
    <submittedName>
        <fullName evidence="1">Uncharacterized protein</fullName>
    </submittedName>
</protein>
<reference evidence="1 2" key="1">
    <citation type="submission" date="2018-03" db="EMBL/GenBank/DDBJ databases">
        <title>Genomic Encyclopedia of Archaeal and Bacterial Type Strains, Phase II (KMG-II): from individual species to whole genera.</title>
        <authorList>
            <person name="Goeker M."/>
        </authorList>
    </citation>
    <scope>NUCLEOTIDE SEQUENCE [LARGE SCALE GENOMIC DNA]</scope>
    <source>
        <strain evidence="1 2">DSM 100673</strain>
    </source>
</reference>
<gene>
    <name evidence="1" type="ORF">CLV88_1033</name>
</gene>
<comment type="caution">
    <text evidence="1">The sequence shown here is derived from an EMBL/GenBank/DDBJ whole genome shotgun (WGS) entry which is preliminary data.</text>
</comment>
<organism evidence="1 2">
    <name type="scientific">Shimia abyssi</name>
    <dbReference type="NCBI Taxonomy" id="1662395"/>
    <lineage>
        <taxon>Bacteria</taxon>
        <taxon>Pseudomonadati</taxon>
        <taxon>Pseudomonadota</taxon>
        <taxon>Alphaproteobacteria</taxon>
        <taxon>Rhodobacterales</taxon>
        <taxon>Roseobacteraceae</taxon>
    </lineage>
</organism>
<evidence type="ECO:0000313" key="1">
    <source>
        <dbReference type="EMBL" id="PSL20362.1"/>
    </source>
</evidence>
<dbReference type="AlphaFoldDB" id="A0A2P8FF67"/>